<keyword evidence="5" id="KW-1133">Transmembrane helix</keyword>
<dbReference type="GO" id="GO:0016491">
    <property type="term" value="F:oxidoreductase activity"/>
    <property type="evidence" value="ECO:0007669"/>
    <property type="project" value="UniProtKB-KW"/>
</dbReference>
<feature type="transmembrane region" description="Helical" evidence="5">
    <location>
        <begin position="96"/>
        <end position="120"/>
    </location>
</feature>
<dbReference type="Gene3D" id="3.40.50.720">
    <property type="entry name" value="NAD(P)-binding Rossmann-like Domain"/>
    <property type="match status" value="1"/>
</dbReference>
<comment type="similarity">
    <text evidence="1 3">Belongs to the short-chain dehydrogenases/reductases (SDR) family.</text>
</comment>
<keyword evidence="5" id="KW-0812">Transmembrane</keyword>
<evidence type="ECO:0000256" key="5">
    <source>
        <dbReference type="SAM" id="Phobius"/>
    </source>
</evidence>
<dbReference type="EMBL" id="UIVT01000004">
    <property type="protein sequence ID" value="SVP94593.1"/>
    <property type="molecule type" value="Genomic_DNA"/>
</dbReference>
<keyword evidence="5" id="KW-0472">Membrane</keyword>
<keyword evidence="2" id="KW-0560">Oxidoreductase</keyword>
<feature type="region of interest" description="Disordered" evidence="4">
    <location>
        <begin position="1"/>
        <end position="33"/>
    </location>
</feature>
<gene>
    <name evidence="6" type="ORF">TAT_000353200</name>
    <name evidence="7" type="ORF">TAV_000353100</name>
</gene>
<dbReference type="PRINTS" id="PR00080">
    <property type="entry name" value="SDRFAMILY"/>
</dbReference>
<evidence type="ECO:0000256" key="4">
    <source>
        <dbReference type="SAM" id="MobiDB-lite"/>
    </source>
</evidence>
<dbReference type="SUPFAM" id="SSF51735">
    <property type="entry name" value="NAD(P)-binding Rossmann-fold domains"/>
    <property type="match status" value="1"/>
</dbReference>
<evidence type="ECO:0000313" key="7">
    <source>
        <dbReference type="EMBL" id="SVP95371.1"/>
    </source>
</evidence>
<protein>
    <submittedName>
        <fullName evidence="7">Short-chain dehydrogenase/reductase (SDR family member), putative</fullName>
    </submittedName>
</protein>
<dbReference type="PRINTS" id="PR00081">
    <property type="entry name" value="GDHRDH"/>
</dbReference>
<evidence type="ECO:0000256" key="1">
    <source>
        <dbReference type="ARBA" id="ARBA00006484"/>
    </source>
</evidence>
<sequence>MPTNTASPKSSTGNQVKDPASNNELSKPEKKPTTNPEAIYEFAFLMDPFLRCTLFIYSWVFYFAIEFLKCRFSIYRVATRSFIVFFMELEKKGRRVVLLTYFAQATVFLLLLFLFLNYYLSRGATLSRKVLKSTNLKGKVAIVTGGYSGIGLETVFQLLKWNCKVVIFGRDKTRATNAIERLKSTKSFDENNLYFIEMDLDNLTSVKNAASSFLNMFDRLDFLINNAGVSTGPLKNKNGLETKFSTNFLGHFYLTNLLLDVLKKTEGRVISLSSIEHYMYDPKNDKLFETKSTTSLQLDNRNNYYARSKLFIIWFTHALQRRLKAVNSNVLCLTVHPGKVWTKMKIKSVKDHLCYIPKRFLPYITKSPACGAATTLYLCIAPSNMLIPGAYYCELNIGLVRRTAHDEENEEKLWNLAEEMVKNN</sequence>
<evidence type="ECO:0000256" key="2">
    <source>
        <dbReference type="ARBA" id="ARBA00023002"/>
    </source>
</evidence>
<accession>A0A3B0NG69</accession>
<dbReference type="AlphaFoldDB" id="A0A3B0NG69"/>
<dbReference type="Pfam" id="PF00106">
    <property type="entry name" value="adh_short"/>
    <property type="match status" value="1"/>
</dbReference>
<dbReference type="InterPro" id="IPR036291">
    <property type="entry name" value="NAD(P)-bd_dom_sf"/>
</dbReference>
<evidence type="ECO:0000256" key="3">
    <source>
        <dbReference type="RuleBase" id="RU000363"/>
    </source>
</evidence>
<feature type="compositionally biased region" description="Polar residues" evidence="4">
    <location>
        <begin position="1"/>
        <end position="25"/>
    </location>
</feature>
<dbReference type="VEuPathDB" id="PiroplasmaDB:TA10920"/>
<organism evidence="7">
    <name type="scientific">Theileria annulata</name>
    <dbReference type="NCBI Taxonomy" id="5874"/>
    <lineage>
        <taxon>Eukaryota</taxon>
        <taxon>Sar</taxon>
        <taxon>Alveolata</taxon>
        <taxon>Apicomplexa</taxon>
        <taxon>Aconoidasida</taxon>
        <taxon>Piroplasmida</taxon>
        <taxon>Theileriidae</taxon>
        <taxon>Theileria</taxon>
    </lineage>
</organism>
<dbReference type="PANTHER" id="PTHR24320">
    <property type="entry name" value="RETINOL DEHYDROGENASE"/>
    <property type="match status" value="1"/>
</dbReference>
<feature type="transmembrane region" description="Helical" evidence="5">
    <location>
        <begin position="54"/>
        <end position="75"/>
    </location>
</feature>
<dbReference type="PANTHER" id="PTHR24320:SF148">
    <property type="entry name" value="NAD(P)-BINDING ROSSMANN-FOLD SUPERFAMILY PROTEIN"/>
    <property type="match status" value="1"/>
</dbReference>
<dbReference type="InterPro" id="IPR002347">
    <property type="entry name" value="SDR_fam"/>
</dbReference>
<name>A0A3B0NG69_THEAN</name>
<reference evidence="7" key="1">
    <citation type="submission" date="2018-07" db="EMBL/GenBank/DDBJ databases">
        <authorList>
            <person name="Quirk P.G."/>
            <person name="Krulwich T.A."/>
        </authorList>
    </citation>
    <scope>NUCLEOTIDE SEQUENCE</scope>
    <source>
        <strain evidence="7">Anand</strain>
    </source>
</reference>
<dbReference type="EMBL" id="UIVS01000004">
    <property type="protein sequence ID" value="SVP95371.1"/>
    <property type="molecule type" value="Genomic_DNA"/>
</dbReference>
<evidence type="ECO:0000313" key="6">
    <source>
        <dbReference type="EMBL" id="SVP94593.1"/>
    </source>
</evidence>
<proteinExistence type="inferred from homology"/>